<dbReference type="GO" id="GO:0016757">
    <property type="term" value="F:glycosyltransferase activity"/>
    <property type="evidence" value="ECO:0007669"/>
    <property type="project" value="InterPro"/>
</dbReference>
<dbReference type="VEuPathDB" id="FungiDB:AeMF1_006644"/>
<protein>
    <recommendedName>
        <fullName evidence="4">Nucleotide-diphospho-sugar transferase domain-containing protein</fullName>
    </recommendedName>
</protein>
<sequence length="448" mass="51313">MSTPQWPWRAALVLAAVAVVLVNGDNSTSDLAVTIQPPLPGYDEKTHVHLVFSTGCDQKLRQFLSSSLQLSLTRVSHVGPLTQIISGCGEQQRAAVEQEPTFYSDFRLHFTKDYAQYTSPNFSEHYTAYNKPFGMRDFLHNAAKKDNLAVAFIDVDYMLFKPVLINQGLQWGKYYQNTTVRRAEDINDTVKDGIALAQNMKAFLGGRWFNDVNRTILNSVCDGLPCKNVSSPDAFEYFEPAGTPYILTRNDWLRMIDNYCDFTVRGRQLQKDWMVEMYAYGAAVANHNIRHTLVKHLGPATPEFQNTEYWQFLDDSMENPCEDLYEPILPADPPVGIHYAMYYGLPGDINQGYMYYKYRIPSDILQCDSLFFKLPPATEWTSITKDFAGDDKKIYWKRHAVWLECTLIKYGNQVLHALKSKLCPRGYNAHQEIVLHAYDTPRTAFPRP</sequence>
<dbReference type="InterPro" id="IPR044845">
    <property type="entry name" value="HPAT/SRGT1-like"/>
</dbReference>
<feature type="chain" id="PRO_5026135317" description="Nucleotide-diphospho-sugar transferase domain-containing protein" evidence="1">
    <location>
        <begin position="25"/>
        <end position="448"/>
    </location>
</feature>
<dbReference type="AlphaFoldDB" id="A0A6G0WKK7"/>
<evidence type="ECO:0000313" key="2">
    <source>
        <dbReference type="EMBL" id="KAF0727780.1"/>
    </source>
</evidence>
<gene>
    <name evidence="2" type="ORF">Ae201684_014217</name>
</gene>
<dbReference type="PANTHER" id="PTHR31485">
    <property type="entry name" value="PEPTIDYL SERINE ALPHA-GALACTOSYLTRANSFERASE"/>
    <property type="match status" value="1"/>
</dbReference>
<organism evidence="2 3">
    <name type="scientific">Aphanomyces euteiches</name>
    <dbReference type="NCBI Taxonomy" id="100861"/>
    <lineage>
        <taxon>Eukaryota</taxon>
        <taxon>Sar</taxon>
        <taxon>Stramenopiles</taxon>
        <taxon>Oomycota</taxon>
        <taxon>Saprolegniomycetes</taxon>
        <taxon>Saprolegniales</taxon>
        <taxon>Verrucalvaceae</taxon>
        <taxon>Aphanomyces</taxon>
    </lineage>
</organism>
<evidence type="ECO:0000256" key="1">
    <source>
        <dbReference type="SAM" id="SignalP"/>
    </source>
</evidence>
<evidence type="ECO:0000313" key="3">
    <source>
        <dbReference type="Proteomes" id="UP000481153"/>
    </source>
</evidence>
<feature type="signal peptide" evidence="1">
    <location>
        <begin position="1"/>
        <end position="24"/>
    </location>
</feature>
<proteinExistence type="predicted"/>
<comment type="caution">
    <text evidence="2">The sequence shown here is derived from an EMBL/GenBank/DDBJ whole genome shotgun (WGS) entry which is preliminary data.</text>
</comment>
<accession>A0A6G0WKK7</accession>
<evidence type="ECO:0008006" key="4">
    <source>
        <dbReference type="Google" id="ProtNLM"/>
    </source>
</evidence>
<keyword evidence="1" id="KW-0732">Signal</keyword>
<name>A0A6G0WKK7_9STRA</name>
<keyword evidence="3" id="KW-1185">Reference proteome</keyword>
<dbReference type="Proteomes" id="UP000481153">
    <property type="component" value="Unassembled WGS sequence"/>
</dbReference>
<dbReference type="PANTHER" id="PTHR31485:SF7">
    <property type="entry name" value="PEPTIDYL SERINE ALPHA-GALACTOSYLTRANSFERASE"/>
    <property type="match status" value="1"/>
</dbReference>
<dbReference type="EMBL" id="VJMJ01000188">
    <property type="protein sequence ID" value="KAF0727780.1"/>
    <property type="molecule type" value="Genomic_DNA"/>
</dbReference>
<reference evidence="2 3" key="1">
    <citation type="submission" date="2019-07" db="EMBL/GenBank/DDBJ databases">
        <title>Genomics analysis of Aphanomyces spp. identifies a new class of oomycete effector associated with host adaptation.</title>
        <authorList>
            <person name="Gaulin E."/>
        </authorList>
    </citation>
    <scope>NUCLEOTIDE SEQUENCE [LARGE SCALE GENOMIC DNA]</scope>
    <source>
        <strain evidence="2 3">ATCC 201684</strain>
    </source>
</reference>